<feature type="region of interest" description="Disordered" evidence="1">
    <location>
        <begin position="1"/>
        <end position="264"/>
    </location>
</feature>
<feature type="compositionally biased region" description="Basic residues" evidence="1">
    <location>
        <begin position="63"/>
        <end position="101"/>
    </location>
</feature>
<name>F2DK38_HORVV</name>
<feature type="compositionally biased region" description="Low complexity" evidence="1">
    <location>
        <begin position="121"/>
        <end position="130"/>
    </location>
</feature>
<feature type="compositionally biased region" description="Basic residues" evidence="1">
    <location>
        <begin position="146"/>
        <end position="157"/>
    </location>
</feature>
<dbReference type="AlphaFoldDB" id="F2DK38"/>
<evidence type="ECO:0000313" key="2">
    <source>
        <dbReference type="EMBL" id="BAJ95459.1"/>
    </source>
</evidence>
<feature type="non-terminal residue" evidence="2">
    <location>
        <position position="1"/>
    </location>
</feature>
<feature type="compositionally biased region" description="Gly residues" evidence="1">
    <location>
        <begin position="246"/>
        <end position="260"/>
    </location>
</feature>
<accession>F2DK38</accession>
<reference evidence="2" key="1">
    <citation type="journal article" date="2011" name="Plant Physiol.">
        <title>Comprehensive sequence analysis of 24,783 barley full-length cDNAs derived from 12 clone libraries.</title>
        <authorList>
            <person name="Matsumoto T."/>
            <person name="Tanaka T."/>
            <person name="Sakai H."/>
            <person name="Amano N."/>
            <person name="Kanamori H."/>
            <person name="Kurita K."/>
            <person name="Kikuta A."/>
            <person name="Kamiya K."/>
            <person name="Yamamoto M."/>
            <person name="Ikawa H."/>
            <person name="Fujii N."/>
            <person name="Hori K."/>
            <person name="Itoh T."/>
            <person name="Sato K."/>
        </authorList>
    </citation>
    <scope>NUCLEOTIDE SEQUENCE</scope>
    <source>
        <tissue evidence="2">Shoot and root</tissue>
    </source>
</reference>
<feature type="compositionally biased region" description="Basic and acidic residues" evidence="1">
    <location>
        <begin position="23"/>
        <end position="41"/>
    </location>
</feature>
<evidence type="ECO:0000256" key="1">
    <source>
        <dbReference type="SAM" id="MobiDB-lite"/>
    </source>
</evidence>
<organism evidence="2">
    <name type="scientific">Hordeum vulgare subsp. vulgare</name>
    <name type="common">Domesticated barley</name>
    <dbReference type="NCBI Taxonomy" id="112509"/>
    <lineage>
        <taxon>Eukaryota</taxon>
        <taxon>Viridiplantae</taxon>
        <taxon>Streptophyta</taxon>
        <taxon>Embryophyta</taxon>
        <taxon>Tracheophyta</taxon>
        <taxon>Spermatophyta</taxon>
        <taxon>Magnoliopsida</taxon>
        <taxon>Liliopsida</taxon>
        <taxon>Poales</taxon>
        <taxon>Poaceae</taxon>
        <taxon>BOP clade</taxon>
        <taxon>Pooideae</taxon>
        <taxon>Triticodae</taxon>
        <taxon>Triticeae</taxon>
        <taxon>Hordeinae</taxon>
        <taxon>Hordeum</taxon>
    </lineage>
</organism>
<protein>
    <submittedName>
        <fullName evidence="2">Predicted protein</fullName>
    </submittedName>
</protein>
<feature type="compositionally biased region" description="Basic residues" evidence="1">
    <location>
        <begin position="165"/>
        <end position="183"/>
    </location>
</feature>
<sequence length="377" mass="40916">SGDPSGSGHGALPSLRGVRALRPPHEHPERGGRQRGVRDGDAGAGAQRAEARRAAGGGGRAVGARRLRPQGLHLVRRRPVVHGRVPRHRRRGTQGRRRRQAARPPRLLARRRGGRDRRIAARQGGALPAGAHRRRPPGAALGGVRRAARPALQHRGRQGLDARRPRGRPGVRPRRGHRRAHPRRGPDQAHRVPAQARPPRRRARREDGTARRRGGRQPGPEAPPAAKRGQGGRPPRPLGGPDDGGHGSGGAGVGGKGVLGGDRELPRPAEAAVRRGLHLDGPGLRGVPRHLRHRRRSRAAGEASTSFLFNRSTGFFFSLEQVVCPVFRGALNSPLDSSSWPGLPRRFFALPSICPRRLLARFNSTTVLMLRWLQTLL</sequence>
<proteinExistence type="evidence at transcript level"/>
<dbReference type="EMBL" id="AK364256">
    <property type="protein sequence ID" value="BAJ95459.1"/>
    <property type="molecule type" value="mRNA"/>
</dbReference>